<gene>
    <name evidence="5" type="ORF">H4Q31_06550</name>
</gene>
<keyword evidence="2" id="KW-0274">FAD</keyword>
<keyword evidence="1" id="KW-0285">Flavoprotein</keyword>
<dbReference type="PANTHER" id="PTHR42659">
    <property type="entry name" value="XANTHINE DEHYDROGENASE SUBUNIT C-RELATED"/>
    <property type="match status" value="1"/>
</dbReference>
<sequence length="305" mass="33428">MAANLEEFLLSPAVWQPQSSGAAVRLKHALGPLGVYTAGSTLLRTQWEAGGGKLPTHLIDLTAIPGLDRIAVQNGELIIGATARLNDCSSHPVVMERAPLLADAIRQIAGWSVRNQATLGGNAASRVGDAVPALLALDACLVWHDGEKQYTEHIAEWLSVQNWPGMLEWVETRDTIGLRLLTSIRIPLPDEYTTKQTRRWFAYHKAGRREAFMPSLVTAAVAAEVGEDGAFADIRITAGGGRTVPLRLTEAERLLRGRRPEAAALRQVHEAVREQYVPEPDPFATDDYRKLTLANLIAAELWKRK</sequence>
<dbReference type="InterPro" id="IPR005107">
    <property type="entry name" value="CO_DH_flav_C"/>
</dbReference>
<keyword evidence="6" id="KW-1185">Reference proteome</keyword>
<protein>
    <submittedName>
        <fullName evidence="5">FAD binding domain-containing protein</fullName>
    </submittedName>
</protein>
<dbReference type="SUPFAM" id="SSF56176">
    <property type="entry name" value="FAD-binding/transporter-associated domain-like"/>
    <property type="match status" value="1"/>
</dbReference>
<evidence type="ECO:0000313" key="6">
    <source>
        <dbReference type="Proteomes" id="UP000574133"/>
    </source>
</evidence>
<evidence type="ECO:0000256" key="1">
    <source>
        <dbReference type="ARBA" id="ARBA00022630"/>
    </source>
</evidence>
<dbReference type="SMART" id="SM01092">
    <property type="entry name" value="CO_deh_flav_C"/>
    <property type="match status" value="1"/>
</dbReference>
<keyword evidence="3" id="KW-0560">Oxidoreductase</keyword>
<evidence type="ECO:0000313" key="5">
    <source>
        <dbReference type="EMBL" id="MBB6676990.1"/>
    </source>
</evidence>
<dbReference type="PANTHER" id="PTHR42659:SF2">
    <property type="entry name" value="XANTHINE DEHYDROGENASE SUBUNIT C-RELATED"/>
    <property type="match status" value="1"/>
</dbReference>
<dbReference type="GO" id="GO:0071949">
    <property type="term" value="F:FAD binding"/>
    <property type="evidence" value="ECO:0007669"/>
    <property type="project" value="InterPro"/>
</dbReference>
<accession>A0A841TCM2</accession>
<evidence type="ECO:0000259" key="4">
    <source>
        <dbReference type="PROSITE" id="PS51387"/>
    </source>
</evidence>
<reference evidence="5 6" key="1">
    <citation type="submission" date="2020-08" db="EMBL/GenBank/DDBJ databases">
        <title>Cohnella phylogeny.</title>
        <authorList>
            <person name="Dunlap C."/>
        </authorList>
    </citation>
    <scope>NUCLEOTIDE SEQUENCE [LARGE SCALE GENOMIC DNA]</scope>
    <source>
        <strain evidence="5 6">DSM 103658</strain>
    </source>
</reference>
<evidence type="ECO:0000256" key="3">
    <source>
        <dbReference type="ARBA" id="ARBA00023002"/>
    </source>
</evidence>
<comment type="caution">
    <text evidence="5">The sequence shown here is derived from an EMBL/GenBank/DDBJ whole genome shotgun (WGS) entry which is preliminary data.</text>
</comment>
<organism evidence="5 6">
    <name type="scientific">Cohnella lubricantis</name>
    <dbReference type="NCBI Taxonomy" id="2163172"/>
    <lineage>
        <taxon>Bacteria</taxon>
        <taxon>Bacillati</taxon>
        <taxon>Bacillota</taxon>
        <taxon>Bacilli</taxon>
        <taxon>Bacillales</taxon>
        <taxon>Paenibacillaceae</taxon>
        <taxon>Cohnella</taxon>
    </lineage>
</organism>
<feature type="domain" description="FAD-binding PCMH-type" evidence="4">
    <location>
        <begin position="7"/>
        <end position="191"/>
    </location>
</feature>
<name>A0A841TCM2_9BACL</name>
<dbReference type="Gene3D" id="3.30.465.10">
    <property type="match status" value="1"/>
</dbReference>
<dbReference type="AlphaFoldDB" id="A0A841TCM2"/>
<dbReference type="InterPro" id="IPR016169">
    <property type="entry name" value="FAD-bd_PCMH_sub2"/>
</dbReference>
<evidence type="ECO:0000256" key="2">
    <source>
        <dbReference type="ARBA" id="ARBA00022827"/>
    </source>
</evidence>
<dbReference type="Pfam" id="PF00941">
    <property type="entry name" value="FAD_binding_5"/>
    <property type="match status" value="1"/>
</dbReference>
<dbReference type="GO" id="GO:0016491">
    <property type="term" value="F:oxidoreductase activity"/>
    <property type="evidence" value="ECO:0007669"/>
    <property type="project" value="UniProtKB-KW"/>
</dbReference>
<dbReference type="Proteomes" id="UP000574133">
    <property type="component" value="Unassembled WGS sequence"/>
</dbReference>
<proteinExistence type="predicted"/>
<dbReference type="SUPFAM" id="SSF55447">
    <property type="entry name" value="CO dehydrogenase flavoprotein C-terminal domain-like"/>
    <property type="match status" value="1"/>
</dbReference>
<dbReference type="InterPro" id="IPR036683">
    <property type="entry name" value="CO_DH_flav_C_dom_sf"/>
</dbReference>
<dbReference type="EMBL" id="JACJVN010000025">
    <property type="protein sequence ID" value="MBB6676990.1"/>
    <property type="molecule type" value="Genomic_DNA"/>
</dbReference>
<dbReference type="InterPro" id="IPR016166">
    <property type="entry name" value="FAD-bd_PCMH"/>
</dbReference>
<dbReference type="InterPro" id="IPR002346">
    <property type="entry name" value="Mopterin_DH_FAD-bd"/>
</dbReference>
<dbReference type="PROSITE" id="PS51387">
    <property type="entry name" value="FAD_PCMH"/>
    <property type="match status" value="1"/>
</dbReference>
<dbReference type="InterPro" id="IPR051312">
    <property type="entry name" value="Diverse_Substr_Oxidored"/>
</dbReference>
<dbReference type="Pfam" id="PF03450">
    <property type="entry name" value="CO_deh_flav_C"/>
    <property type="match status" value="1"/>
</dbReference>
<dbReference type="Gene3D" id="3.30.390.50">
    <property type="entry name" value="CO dehydrogenase flavoprotein, C-terminal domain"/>
    <property type="match status" value="1"/>
</dbReference>
<dbReference type="InterPro" id="IPR036318">
    <property type="entry name" value="FAD-bd_PCMH-like_sf"/>
</dbReference>
<dbReference type="RefSeq" id="WP_185178280.1">
    <property type="nucleotide sequence ID" value="NZ_CBCSEP010000004.1"/>
</dbReference>